<dbReference type="InterPro" id="IPR023865">
    <property type="entry name" value="Aliphatic_acid_kinase_CS"/>
</dbReference>
<dbReference type="NCBIfam" id="TIGR00016">
    <property type="entry name" value="ackA"/>
    <property type="match status" value="1"/>
</dbReference>
<feature type="binding site" evidence="6">
    <location>
        <begin position="214"/>
        <end position="218"/>
    </location>
    <ligand>
        <name>ATP</name>
        <dbReference type="ChEBI" id="CHEBI:30616"/>
    </ligand>
</feature>
<gene>
    <name evidence="6" type="primary">ackA</name>
    <name evidence="8" type="ORF">E5K00_06230</name>
</gene>
<keyword evidence="6" id="KW-0963">Cytoplasm</keyword>
<comment type="subunit">
    <text evidence="6">Homodimer.</text>
</comment>
<dbReference type="PROSITE" id="PS01076">
    <property type="entry name" value="ACETATE_KINASE_2"/>
    <property type="match status" value="1"/>
</dbReference>
<evidence type="ECO:0000256" key="1">
    <source>
        <dbReference type="ARBA" id="ARBA00008748"/>
    </source>
</evidence>
<dbReference type="PIRSF" id="PIRSF000722">
    <property type="entry name" value="Acetate_prop_kin"/>
    <property type="match status" value="1"/>
</dbReference>
<feature type="binding site" evidence="6">
    <location>
        <begin position="288"/>
        <end position="290"/>
    </location>
    <ligand>
        <name>ATP</name>
        <dbReference type="ChEBI" id="CHEBI:30616"/>
    </ligand>
</feature>
<evidence type="ECO:0000313" key="8">
    <source>
        <dbReference type="EMBL" id="TGE24799.1"/>
    </source>
</evidence>
<evidence type="ECO:0000256" key="2">
    <source>
        <dbReference type="ARBA" id="ARBA00022679"/>
    </source>
</evidence>
<keyword evidence="6" id="KW-0460">Magnesium</keyword>
<keyword evidence="2 6" id="KW-0808">Transferase</keyword>
<dbReference type="GO" id="GO:0000287">
    <property type="term" value="F:magnesium ion binding"/>
    <property type="evidence" value="ECO:0007669"/>
    <property type="project" value="UniProtKB-UniRule"/>
</dbReference>
<feature type="active site" description="Proton donor/acceptor" evidence="6">
    <location>
        <position position="156"/>
    </location>
</feature>
<dbReference type="EC" id="2.7.2.1" evidence="6"/>
<feature type="binding site" evidence="6">
    <location>
        <position position="390"/>
    </location>
    <ligand>
        <name>Mg(2+)</name>
        <dbReference type="ChEBI" id="CHEBI:18420"/>
    </ligand>
</feature>
<dbReference type="RefSeq" id="WP_135462379.1">
    <property type="nucleotide sequence ID" value="NZ_SRLC01000001.1"/>
</dbReference>
<dbReference type="InterPro" id="IPR043129">
    <property type="entry name" value="ATPase_NBD"/>
</dbReference>
<keyword evidence="3 6" id="KW-0547">Nucleotide-binding</keyword>
<dbReference type="UniPathway" id="UPA00340">
    <property type="reaction ID" value="UER00458"/>
</dbReference>
<feature type="binding site" evidence="6">
    <location>
        <begin position="336"/>
        <end position="340"/>
    </location>
    <ligand>
        <name>ATP</name>
        <dbReference type="ChEBI" id="CHEBI:30616"/>
    </ligand>
</feature>
<comment type="function">
    <text evidence="6">Catalyzes the formation of acetyl phosphate from acetate and ATP. Can also catalyze the reverse reaction.</text>
</comment>
<dbReference type="PANTHER" id="PTHR21060:SF15">
    <property type="entry name" value="ACETATE KINASE-RELATED"/>
    <property type="match status" value="1"/>
</dbReference>
<dbReference type="CDD" id="cd24010">
    <property type="entry name" value="ASKHA_NBD_AcK_PK"/>
    <property type="match status" value="1"/>
</dbReference>
<dbReference type="OrthoDB" id="9802453at2"/>
<proteinExistence type="inferred from homology"/>
<evidence type="ECO:0000256" key="4">
    <source>
        <dbReference type="ARBA" id="ARBA00022777"/>
    </source>
</evidence>
<dbReference type="GO" id="GO:0006085">
    <property type="term" value="P:acetyl-CoA biosynthetic process"/>
    <property type="evidence" value="ECO:0007669"/>
    <property type="project" value="UniProtKB-UniRule"/>
</dbReference>
<feature type="binding site" evidence="6">
    <location>
        <position position="14"/>
    </location>
    <ligand>
        <name>ATP</name>
        <dbReference type="ChEBI" id="CHEBI:30616"/>
    </ligand>
</feature>
<comment type="cofactor">
    <cofactor evidence="6">
        <name>Mg(2+)</name>
        <dbReference type="ChEBI" id="CHEBI:18420"/>
    </cofactor>
    <cofactor evidence="6">
        <name>Mn(2+)</name>
        <dbReference type="ChEBI" id="CHEBI:29035"/>
    </cofactor>
    <text evidence="6">Mg(2+). Can also accept Mn(2+).</text>
</comment>
<comment type="similarity">
    <text evidence="1 6 7">Belongs to the acetokinase family.</text>
</comment>
<feature type="site" description="Transition state stabilizer" evidence="6">
    <location>
        <position position="247"/>
    </location>
</feature>
<dbReference type="GO" id="GO:0005737">
    <property type="term" value="C:cytoplasm"/>
    <property type="evidence" value="ECO:0007669"/>
    <property type="project" value="UniProtKB-SubCell"/>
</dbReference>
<sequence length="405" mass="43879">MNIFVVNSGSSSIKYQLFRWPSEQPVCSGLVERIGQEGAASITHKVFEAQHPAAPATEQRQQLPLPDHEAGLREVVRLLTEGEGRVIQDPADIEVVGHRVVHGGEAFAATTLITEKVKAEIRRLFALAPLHNPANYFGIEVAERLFPQARQVAVFDTAFHQTLPDYAFRYALPEALYTEQRIRKYGFHGTSHQYVAAQAAAFLQNPDARLITIHLGNGCSMAAVRGGRALDTSMGFGPLAGLVMGTRSGDLDPSVLLHLLGPLGYSAEQVSTLLNKESGMRGLTGHSDMRDIGQALAAGDARAALGYALYTYRIRQYIGAYAAVLNGLDAVVFTAGVGENDARVRAQVCQDLDFFGLQLDEAKNQLRQPGLRDVSAPASQARILVIPTNEELEIARQCAALLNPA</sequence>
<evidence type="ECO:0000256" key="5">
    <source>
        <dbReference type="ARBA" id="ARBA00022840"/>
    </source>
</evidence>
<dbReference type="AlphaFoldDB" id="A0A4Z0Q5V1"/>
<dbReference type="InterPro" id="IPR000890">
    <property type="entry name" value="Aliphatic_acid_kin_short-chain"/>
</dbReference>
<dbReference type="GO" id="GO:0008776">
    <property type="term" value="F:acetate kinase activity"/>
    <property type="evidence" value="ECO:0007669"/>
    <property type="project" value="UniProtKB-UniRule"/>
</dbReference>
<feature type="binding site" evidence="6">
    <location>
        <position position="99"/>
    </location>
    <ligand>
        <name>substrate</name>
    </ligand>
</feature>
<comment type="subcellular location">
    <subcellularLocation>
        <location evidence="6">Cytoplasm</location>
    </subcellularLocation>
</comment>
<protein>
    <recommendedName>
        <fullName evidence="6">Acetate kinase</fullName>
        <ecNumber evidence="6">2.7.2.1</ecNumber>
    </recommendedName>
    <alternativeName>
        <fullName evidence="6">Acetokinase</fullName>
    </alternativeName>
</protein>
<dbReference type="EMBL" id="SRLC01000001">
    <property type="protein sequence ID" value="TGE24799.1"/>
    <property type="molecule type" value="Genomic_DNA"/>
</dbReference>
<comment type="catalytic activity">
    <reaction evidence="6">
        <text>acetate + ATP = acetyl phosphate + ADP</text>
        <dbReference type="Rhea" id="RHEA:11352"/>
        <dbReference type="ChEBI" id="CHEBI:22191"/>
        <dbReference type="ChEBI" id="CHEBI:30089"/>
        <dbReference type="ChEBI" id="CHEBI:30616"/>
        <dbReference type="ChEBI" id="CHEBI:456216"/>
        <dbReference type="EC" id="2.7.2.1"/>
    </reaction>
</comment>
<keyword evidence="6" id="KW-0479">Metal-binding</keyword>
<comment type="caution">
    <text evidence="8">The sequence shown here is derived from an EMBL/GenBank/DDBJ whole genome shotgun (WGS) entry which is preliminary data.</text>
</comment>
<dbReference type="Proteomes" id="UP000297549">
    <property type="component" value="Unassembled WGS sequence"/>
</dbReference>
<dbReference type="Gene3D" id="3.30.420.40">
    <property type="match status" value="2"/>
</dbReference>
<keyword evidence="9" id="KW-1185">Reference proteome</keyword>
<accession>A0A4Z0Q5V1</accession>
<organism evidence="8 9">
    <name type="scientific">Hymenobacter aquaticus</name>
    <dbReference type="NCBI Taxonomy" id="1867101"/>
    <lineage>
        <taxon>Bacteria</taxon>
        <taxon>Pseudomonadati</taxon>
        <taxon>Bacteroidota</taxon>
        <taxon>Cytophagia</taxon>
        <taxon>Cytophagales</taxon>
        <taxon>Hymenobacteraceae</taxon>
        <taxon>Hymenobacter</taxon>
    </lineage>
</organism>
<keyword evidence="5 6" id="KW-0067">ATP-binding</keyword>
<dbReference type="SUPFAM" id="SSF53067">
    <property type="entry name" value="Actin-like ATPase domain"/>
    <property type="match status" value="2"/>
</dbReference>
<comment type="pathway">
    <text evidence="6">Metabolic intermediate biosynthesis; acetyl-CoA biosynthesis; acetyl-CoA from acetate: step 1/2.</text>
</comment>
<reference evidence="8 9" key="1">
    <citation type="submission" date="2019-04" db="EMBL/GenBank/DDBJ databases">
        <authorList>
            <person name="Feng G."/>
            <person name="Zhang J."/>
            <person name="Zhu H."/>
        </authorList>
    </citation>
    <scope>NUCLEOTIDE SEQUENCE [LARGE SCALE GENOMIC DNA]</scope>
    <source>
        <strain evidence="8 9">JCM 31653</strain>
    </source>
</reference>
<dbReference type="HAMAP" id="MF_00020">
    <property type="entry name" value="Acetate_kinase"/>
    <property type="match status" value="1"/>
</dbReference>
<dbReference type="GO" id="GO:0005524">
    <property type="term" value="F:ATP binding"/>
    <property type="evidence" value="ECO:0007669"/>
    <property type="project" value="UniProtKB-KW"/>
</dbReference>
<dbReference type="Pfam" id="PF00871">
    <property type="entry name" value="Acetate_kinase"/>
    <property type="match status" value="1"/>
</dbReference>
<dbReference type="PANTHER" id="PTHR21060">
    <property type="entry name" value="ACETATE KINASE"/>
    <property type="match status" value="1"/>
</dbReference>
<name>A0A4Z0Q5V1_9BACT</name>
<feature type="binding site" evidence="6">
    <location>
        <position position="7"/>
    </location>
    <ligand>
        <name>Mg(2+)</name>
        <dbReference type="ChEBI" id="CHEBI:18420"/>
    </ligand>
</feature>
<dbReference type="InterPro" id="IPR004372">
    <property type="entry name" value="Ac/propionate_kinase"/>
</dbReference>
<evidence type="ECO:0000313" key="9">
    <source>
        <dbReference type="Proteomes" id="UP000297549"/>
    </source>
</evidence>
<evidence type="ECO:0000256" key="3">
    <source>
        <dbReference type="ARBA" id="ARBA00022741"/>
    </source>
</evidence>
<dbReference type="GO" id="GO:0006083">
    <property type="term" value="P:acetate metabolic process"/>
    <property type="evidence" value="ECO:0007669"/>
    <property type="project" value="TreeGrafter"/>
</dbReference>
<evidence type="ECO:0000256" key="6">
    <source>
        <dbReference type="HAMAP-Rule" id="MF_00020"/>
    </source>
</evidence>
<keyword evidence="4 6" id="KW-0418">Kinase</keyword>
<dbReference type="PRINTS" id="PR00471">
    <property type="entry name" value="ACETATEKNASE"/>
</dbReference>
<evidence type="ECO:0000256" key="7">
    <source>
        <dbReference type="RuleBase" id="RU003835"/>
    </source>
</evidence>
<feature type="site" description="Transition state stabilizer" evidence="6">
    <location>
        <position position="188"/>
    </location>
</feature>